<accession>A0ABP8ISZ8</accession>
<protein>
    <submittedName>
        <fullName evidence="2">Uncharacterized protein</fullName>
    </submittedName>
</protein>
<feature type="transmembrane region" description="Helical" evidence="1">
    <location>
        <begin position="193"/>
        <end position="214"/>
    </location>
</feature>
<evidence type="ECO:0000313" key="3">
    <source>
        <dbReference type="Proteomes" id="UP001501153"/>
    </source>
</evidence>
<evidence type="ECO:0000256" key="1">
    <source>
        <dbReference type="SAM" id="Phobius"/>
    </source>
</evidence>
<feature type="transmembrane region" description="Helical" evidence="1">
    <location>
        <begin position="125"/>
        <end position="144"/>
    </location>
</feature>
<keyword evidence="1" id="KW-0472">Membrane</keyword>
<keyword evidence="3" id="KW-1185">Reference proteome</keyword>
<comment type="caution">
    <text evidence="2">The sequence shown here is derived from an EMBL/GenBank/DDBJ whole genome shotgun (WGS) entry which is preliminary data.</text>
</comment>
<feature type="transmembrane region" description="Helical" evidence="1">
    <location>
        <begin position="74"/>
        <end position="92"/>
    </location>
</feature>
<proteinExistence type="predicted"/>
<feature type="transmembrane region" description="Helical" evidence="1">
    <location>
        <begin position="156"/>
        <end position="181"/>
    </location>
</feature>
<dbReference type="Proteomes" id="UP001501153">
    <property type="component" value="Unassembled WGS sequence"/>
</dbReference>
<feature type="transmembrane region" description="Helical" evidence="1">
    <location>
        <begin position="44"/>
        <end position="62"/>
    </location>
</feature>
<keyword evidence="1" id="KW-1133">Transmembrane helix</keyword>
<evidence type="ECO:0000313" key="2">
    <source>
        <dbReference type="EMBL" id="GAA4370890.1"/>
    </source>
</evidence>
<dbReference type="RefSeq" id="WP_345238499.1">
    <property type="nucleotide sequence ID" value="NZ_BAABGZ010000082.1"/>
</dbReference>
<keyword evidence="1" id="KW-0812">Transmembrane</keyword>
<organism evidence="2 3">
    <name type="scientific">Hymenobacter saemangeumensis</name>
    <dbReference type="NCBI Taxonomy" id="1084522"/>
    <lineage>
        <taxon>Bacteria</taxon>
        <taxon>Pseudomonadati</taxon>
        <taxon>Bacteroidota</taxon>
        <taxon>Cytophagia</taxon>
        <taxon>Cytophagales</taxon>
        <taxon>Hymenobacteraceae</taxon>
        <taxon>Hymenobacter</taxon>
    </lineage>
</organism>
<dbReference type="EMBL" id="BAABGZ010000082">
    <property type="protein sequence ID" value="GAA4370890.1"/>
    <property type="molecule type" value="Genomic_DNA"/>
</dbReference>
<gene>
    <name evidence="2" type="ORF">GCM10023185_45800</name>
</gene>
<feature type="transmembrane region" description="Helical" evidence="1">
    <location>
        <begin position="15"/>
        <end position="32"/>
    </location>
</feature>
<sequence length="231" mass="25857">MSTPTLNFLMAVSEGLAWAMQVSILVPMAVVWRRRRQFPPPVKLLSWYVYFSLLCSIGARIAEVNLLPNWPMLAAFNFGKIALFGGVYYLVLRQWLVRRLVLASAVLTVAFGIYAMLWLDMRFVVTYARVLQCALLAAFALAYLEQLSREPPLGQLNHNPLFLLSVGQLLYSAGSVMYFSIGFVKLEPIYNKIYFGIPAALGLVFNILLTMAFLRAQPEAALHRTGTLASA</sequence>
<reference evidence="3" key="1">
    <citation type="journal article" date="2019" name="Int. J. Syst. Evol. Microbiol.">
        <title>The Global Catalogue of Microorganisms (GCM) 10K type strain sequencing project: providing services to taxonomists for standard genome sequencing and annotation.</title>
        <authorList>
            <consortium name="The Broad Institute Genomics Platform"/>
            <consortium name="The Broad Institute Genome Sequencing Center for Infectious Disease"/>
            <person name="Wu L."/>
            <person name="Ma J."/>
        </authorList>
    </citation>
    <scope>NUCLEOTIDE SEQUENCE [LARGE SCALE GENOMIC DNA]</scope>
    <source>
        <strain evidence="3">JCM 17923</strain>
    </source>
</reference>
<name>A0ABP8ISZ8_9BACT</name>
<feature type="transmembrane region" description="Helical" evidence="1">
    <location>
        <begin position="99"/>
        <end position="119"/>
    </location>
</feature>